<feature type="region of interest" description="Disordered" evidence="1">
    <location>
        <begin position="233"/>
        <end position="267"/>
    </location>
</feature>
<proteinExistence type="predicted"/>
<dbReference type="EMBL" id="CP042467">
    <property type="protein sequence ID" value="QED28526.1"/>
    <property type="molecule type" value="Genomic_DNA"/>
</dbReference>
<dbReference type="OrthoDB" id="5518314at2"/>
<feature type="compositionally biased region" description="Basic and acidic residues" evidence="1">
    <location>
        <begin position="233"/>
        <end position="242"/>
    </location>
</feature>
<sequence>MTSYFHLLGLLAVADAGLKNADLAQALTKAGFAKSDLEGAHKMLGEGEKLLEKYVDADVNRIADHNVHVAGAELEMWAQTVKFLLKKSLDAELVQTAMGTKIHAHDHTVTVVAQGLRLLAMIRADERIQKALGDERKVRDIGTRGWALLHRLLATTETRLDPIHPEAIPVLAEMSVMTRNARVWFTNLDAAARKLPAPQLGLLGLLGHVPDGMGMPVGGTGFSVVLHERGQTEAPDLLDKRPTSGWSIGRQGRNSENLGKGWVDPTF</sequence>
<organism evidence="2 3">
    <name type="scientific">Microvenator marinus</name>
    <dbReference type="NCBI Taxonomy" id="2600177"/>
    <lineage>
        <taxon>Bacteria</taxon>
        <taxon>Deltaproteobacteria</taxon>
        <taxon>Bradymonadales</taxon>
        <taxon>Microvenatoraceae</taxon>
        <taxon>Microvenator</taxon>
    </lineage>
</organism>
<protein>
    <submittedName>
        <fullName evidence="2">Uncharacterized protein</fullName>
    </submittedName>
</protein>
<dbReference type="AlphaFoldDB" id="A0A5B8XXZ9"/>
<accession>A0A5B8XXZ9</accession>
<keyword evidence="3" id="KW-1185">Reference proteome</keyword>
<dbReference type="RefSeq" id="WP_146961028.1">
    <property type="nucleotide sequence ID" value="NZ_CP042467.1"/>
</dbReference>
<name>A0A5B8XXZ9_9DELT</name>
<gene>
    <name evidence="2" type="ORF">FRD01_15055</name>
</gene>
<dbReference type="Proteomes" id="UP000321595">
    <property type="component" value="Chromosome"/>
</dbReference>
<reference evidence="2 3" key="1">
    <citation type="submission" date="2019-08" db="EMBL/GenBank/DDBJ databases">
        <authorList>
            <person name="Liang Q."/>
        </authorList>
    </citation>
    <scope>NUCLEOTIDE SEQUENCE [LARGE SCALE GENOMIC DNA]</scope>
    <source>
        <strain evidence="2 3">V1718</strain>
    </source>
</reference>
<evidence type="ECO:0000256" key="1">
    <source>
        <dbReference type="SAM" id="MobiDB-lite"/>
    </source>
</evidence>
<dbReference type="KEGG" id="bbae:FRD01_15055"/>
<evidence type="ECO:0000313" key="2">
    <source>
        <dbReference type="EMBL" id="QED28526.1"/>
    </source>
</evidence>
<evidence type="ECO:0000313" key="3">
    <source>
        <dbReference type="Proteomes" id="UP000321595"/>
    </source>
</evidence>